<evidence type="ECO:0000313" key="2">
    <source>
        <dbReference type="EMBL" id="KPI83920.1"/>
    </source>
</evidence>
<accession>A0A0N1P9Q3</accession>
<organism evidence="2 3">
    <name type="scientific">Leptomonas seymouri</name>
    <dbReference type="NCBI Taxonomy" id="5684"/>
    <lineage>
        <taxon>Eukaryota</taxon>
        <taxon>Discoba</taxon>
        <taxon>Euglenozoa</taxon>
        <taxon>Kinetoplastea</taxon>
        <taxon>Metakinetoplastina</taxon>
        <taxon>Trypanosomatida</taxon>
        <taxon>Trypanosomatidae</taxon>
        <taxon>Leishmaniinae</taxon>
        <taxon>Leptomonas</taxon>
    </lineage>
</organism>
<keyword evidence="3" id="KW-1185">Reference proteome</keyword>
<evidence type="ECO:0000313" key="3">
    <source>
        <dbReference type="Proteomes" id="UP000038009"/>
    </source>
</evidence>
<feature type="region of interest" description="Disordered" evidence="1">
    <location>
        <begin position="59"/>
        <end position="109"/>
    </location>
</feature>
<gene>
    <name evidence="2" type="ORF">ABL78_7038</name>
</gene>
<feature type="compositionally biased region" description="Low complexity" evidence="1">
    <location>
        <begin position="248"/>
        <end position="257"/>
    </location>
</feature>
<proteinExistence type="predicted"/>
<dbReference type="EMBL" id="LJSK01000309">
    <property type="protein sequence ID" value="KPI83920.1"/>
    <property type="molecule type" value="Genomic_DNA"/>
</dbReference>
<sequence length="616" mass="67353">MLRRSLARRIGVQHTCVPSFMQHPVELAFYFPRFHPASHINAAGIPEIGDAVALMTRHSAKAANPRGSGAAHPPHPEEAGGVLHAAPPPRWTTTVSASAKPTTDASVAEAQRDNTKSLLLLERGIDILSSVGGARSPAVANLIRPLSAARFELLNGSEHLPRPDYAARLRVQGSILNQSAALLYYNDAWDKLDVHQLDTTCVILAHFIKAFCALHPQPFHQAPPPKPSAAGSSSSASASTGVKHNAKSRGGASASSSTAASQKGAGLFDAAHWKLQIGDSGTEFLTLPMVMERVDELLRLTGAAYEKYGTKHPDLRWLRPKLLVLKALLTIPLTGHLLQAQQLILEAITYVDKLTRRASLILDGLNGRTQEPELGLFMLLRAEIASRIFHWAVPPGQVDDDVLHAYEEALRFYPEPYVTAIDADGIMSEAHLPARRFEVEAYACCLRSYALFLLNAPRPAGTSTRDTPVFLSKQLFSMNPLLTVATSSPYIYSDIQNTVPLPLESCRRRTGEVLEKALKLNRMLYPEFRQNPSAASTLLAMACMYADTRDYLYATGMFESANKAMIHAYGEASLEHALVQKLRYEFLAGVGSEQEAKTAAREVIHLLKRQDSLPCL</sequence>
<feature type="compositionally biased region" description="Polar residues" evidence="1">
    <location>
        <begin position="91"/>
        <end position="105"/>
    </location>
</feature>
<dbReference type="OMA" id="YADTRDY"/>
<dbReference type="VEuPathDB" id="TriTrypDB:Lsey_0309_0060"/>
<protein>
    <submittedName>
        <fullName evidence="2">Uncharacterized protein</fullName>
    </submittedName>
</protein>
<feature type="compositionally biased region" description="Low complexity" evidence="1">
    <location>
        <begin position="228"/>
        <end position="239"/>
    </location>
</feature>
<comment type="caution">
    <text evidence="2">The sequence shown here is derived from an EMBL/GenBank/DDBJ whole genome shotgun (WGS) entry which is preliminary data.</text>
</comment>
<reference evidence="2 3" key="1">
    <citation type="journal article" date="2015" name="PLoS Pathog.">
        <title>Leptomonas seymouri: Adaptations to the Dixenous Life Cycle Analyzed by Genome Sequencing, Transcriptome Profiling and Co-infection with Leishmania donovani.</title>
        <authorList>
            <person name="Kraeva N."/>
            <person name="Butenko A."/>
            <person name="Hlavacova J."/>
            <person name="Kostygov A."/>
            <person name="Myskova J."/>
            <person name="Grybchuk D."/>
            <person name="Lestinova T."/>
            <person name="Votypka J."/>
            <person name="Volf P."/>
            <person name="Opperdoes F."/>
            <person name="Flegontov P."/>
            <person name="Lukes J."/>
            <person name="Yurchenko V."/>
        </authorList>
    </citation>
    <scope>NUCLEOTIDE SEQUENCE [LARGE SCALE GENOMIC DNA]</scope>
    <source>
        <strain evidence="2 3">ATCC 30220</strain>
    </source>
</reference>
<dbReference type="OrthoDB" id="271796at2759"/>
<dbReference type="AlphaFoldDB" id="A0A0N1P9Q3"/>
<name>A0A0N1P9Q3_LEPSE</name>
<feature type="region of interest" description="Disordered" evidence="1">
    <location>
        <begin position="221"/>
        <end position="257"/>
    </location>
</feature>
<evidence type="ECO:0000256" key="1">
    <source>
        <dbReference type="SAM" id="MobiDB-lite"/>
    </source>
</evidence>
<dbReference type="Proteomes" id="UP000038009">
    <property type="component" value="Unassembled WGS sequence"/>
</dbReference>